<sequence>MSGVSETAAVMASREPFTVNPTVSPQNPAASQSQLDQQMRVSYTADGAYRSVGSPPPYQSITGGTPAMKPAMNLNSGDQKRKRGRPRKYGPDGNMAMVMASPQAQQPMSVGMPQTLTQTQTQTFSPPAAAAAPPRTETQPPVGGSASPTVKKARGRPPGSSNKKKQMEAIGSTGIGFIPHVIDVKAGEDVSSKIMAFSQNGPRAVCILSANGAISNVTLRQAATSGGTATYEGRFDILSLSGSFMLSDVGGQRSRTGGLSTTLAGPDGRVFGGCVAGLLIAASPVQVIVGSFIADGRKEPKSANYMEHHSGQPKVNMGGATGGSSSPSRGTFSESSGGPASPLNLSSGACNNNHPQGMSTMPWK</sequence>
<dbReference type="Proteomes" id="UP001318860">
    <property type="component" value="Unassembled WGS sequence"/>
</dbReference>
<evidence type="ECO:0000313" key="8">
    <source>
        <dbReference type="EMBL" id="KAK6116807.1"/>
    </source>
</evidence>
<evidence type="ECO:0000259" key="7">
    <source>
        <dbReference type="PROSITE" id="PS51742"/>
    </source>
</evidence>
<evidence type="ECO:0000256" key="4">
    <source>
        <dbReference type="ARBA" id="ARBA00023163"/>
    </source>
</evidence>
<evidence type="ECO:0000313" key="9">
    <source>
        <dbReference type="Proteomes" id="UP001318860"/>
    </source>
</evidence>
<reference evidence="8 9" key="1">
    <citation type="journal article" date="2021" name="Comput. Struct. Biotechnol. J.">
        <title>De novo genome assembly of the potent medicinal plant Rehmannia glutinosa using nanopore technology.</title>
        <authorList>
            <person name="Ma L."/>
            <person name="Dong C."/>
            <person name="Song C."/>
            <person name="Wang X."/>
            <person name="Zheng X."/>
            <person name="Niu Y."/>
            <person name="Chen S."/>
            <person name="Feng W."/>
        </authorList>
    </citation>
    <scope>NUCLEOTIDE SEQUENCE [LARGE SCALE GENOMIC DNA]</scope>
    <source>
        <strain evidence="8">DH-2019</strain>
    </source>
</reference>
<dbReference type="Gene3D" id="3.30.1330.80">
    <property type="entry name" value="Hypothetical protein, similar to alpha- acetolactate decarboxylase, domain 2"/>
    <property type="match status" value="1"/>
</dbReference>
<protein>
    <recommendedName>
        <fullName evidence="5">AT-hook motif nuclear-localized protein</fullName>
    </recommendedName>
</protein>
<comment type="subcellular location">
    <subcellularLocation>
        <location evidence="5">Nucleus</location>
    </subcellularLocation>
</comment>
<evidence type="ECO:0000256" key="1">
    <source>
        <dbReference type="ARBA" id="ARBA00003687"/>
    </source>
</evidence>
<evidence type="ECO:0000256" key="5">
    <source>
        <dbReference type="RuleBase" id="RU367031"/>
    </source>
</evidence>
<proteinExistence type="predicted"/>
<dbReference type="InterPro" id="IPR005175">
    <property type="entry name" value="PPC_dom"/>
</dbReference>
<feature type="compositionally biased region" description="Polar residues" evidence="6">
    <location>
        <begin position="323"/>
        <end position="364"/>
    </location>
</feature>
<dbReference type="Pfam" id="PF03479">
    <property type="entry name" value="PCC"/>
    <property type="match status" value="1"/>
</dbReference>
<keyword evidence="9" id="KW-1185">Reference proteome</keyword>
<organism evidence="8 9">
    <name type="scientific">Rehmannia glutinosa</name>
    <name type="common">Chinese foxglove</name>
    <dbReference type="NCBI Taxonomy" id="99300"/>
    <lineage>
        <taxon>Eukaryota</taxon>
        <taxon>Viridiplantae</taxon>
        <taxon>Streptophyta</taxon>
        <taxon>Embryophyta</taxon>
        <taxon>Tracheophyta</taxon>
        <taxon>Spermatophyta</taxon>
        <taxon>Magnoliopsida</taxon>
        <taxon>eudicotyledons</taxon>
        <taxon>Gunneridae</taxon>
        <taxon>Pentapetalae</taxon>
        <taxon>asterids</taxon>
        <taxon>lamiids</taxon>
        <taxon>Lamiales</taxon>
        <taxon>Orobanchaceae</taxon>
        <taxon>Rehmannieae</taxon>
        <taxon>Rehmannia</taxon>
    </lineage>
</organism>
<comment type="function">
    <text evidence="1 5">Transcription factor that specifically binds AT-rich DNA sequences related to the nuclear matrix attachment regions (MARs).</text>
</comment>
<keyword evidence="3 5" id="KW-0238">DNA-binding</keyword>
<comment type="domain">
    <text evidence="5">The PPC domain mediates interactions between AHL proteins.</text>
</comment>
<feature type="domain" description="PPC" evidence="7">
    <location>
        <begin position="173"/>
        <end position="318"/>
    </location>
</feature>
<dbReference type="SMART" id="SM00384">
    <property type="entry name" value="AT_hook"/>
    <property type="match status" value="2"/>
</dbReference>
<evidence type="ECO:0000256" key="3">
    <source>
        <dbReference type="ARBA" id="ARBA00023125"/>
    </source>
</evidence>
<dbReference type="PANTHER" id="PTHR31500">
    <property type="entry name" value="AT-HOOK MOTIF NUCLEAR-LOCALIZED PROTEIN 9"/>
    <property type="match status" value="1"/>
</dbReference>
<dbReference type="PROSITE" id="PS51742">
    <property type="entry name" value="PPC"/>
    <property type="match status" value="1"/>
</dbReference>
<dbReference type="InterPro" id="IPR017956">
    <property type="entry name" value="AT_hook_DNA-bd_motif"/>
</dbReference>
<gene>
    <name evidence="8" type="ORF">DH2020_049437</name>
</gene>
<feature type="compositionally biased region" description="Low complexity" evidence="6">
    <location>
        <begin position="118"/>
        <end position="141"/>
    </location>
</feature>
<feature type="region of interest" description="Disordered" evidence="6">
    <location>
        <begin position="1"/>
        <end position="95"/>
    </location>
</feature>
<evidence type="ECO:0000256" key="6">
    <source>
        <dbReference type="SAM" id="MobiDB-lite"/>
    </source>
</evidence>
<keyword evidence="4 5" id="KW-0804">Transcription</keyword>
<feature type="region of interest" description="Disordered" evidence="6">
    <location>
        <begin position="118"/>
        <end position="166"/>
    </location>
</feature>
<name>A0ABR0U350_REHGL</name>
<keyword evidence="2 5" id="KW-0805">Transcription regulation</keyword>
<dbReference type="EMBL" id="JABTTQ020003482">
    <property type="protein sequence ID" value="KAK6116807.1"/>
    <property type="molecule type" value="Genomic_DNA"/>
</dbReference>
<accession>A0ABR0U350</accession>
<dbReference type="CDD" id="cd11378">
    <property type="entry name" value="DUF296"/>
    <property type="match status" value="1"/>
</dbReference>
<evidence type="ECO:0000256" key="2">
    <source>
        <dbReference type="ARBA" id="ARBA00023015"/>
    </source>
</evidence>
<keyword evidence="5" id="KW-0539">Nucleus</keyword>
<feature type="compositionally biased region" description="Polar residues" evidence="6">
    <location>
        <begin position="19"/>
        <end position="41"/>
    </location>
</feature>
<comment type="caution">
    <text evidence="8">The sequence shown here is derived from an EMBL/GenBank/DDBJ whole genome shotgun (WGS) entry which is preliminary data.</text>
</comment>
<dbReference type="PANTHER" id="PTHR31500:SF57">
    <property type="entry name" value="AT-HOOK MOTIF NUCLEAR-LOCALIZED PROTEIN 10"/>
    <property type="match status" value="1"/>
</dbReference>
<feature type="region of interest" description="Disordered" evidence="6">
    <location>
        <begin position="303"/>
        <end position="364"/>
    </location>
</feature>
<dbReference type="SUPFAM" id="SSF117856">
    <property type="entry name" value="AF0104/ALDC/Ptd012-like"/>
    <property type="match status" value="1"/>
</dbReference>
<dbReference type="InterPro" id="IPR039605">
    <property type="entry name" value="AHL"/>
</dbReference>